<dbReference type="InterPro" id="IPR008030">
    <property type="entry name" value="NmrA-like"/>
</dbReference>
<keyword evidence="5" id="KW-1185">Reference proteome</keyword>
<feature type="domain" description="NAD(P)-binding" evidence="3">
    <location>
        <begin position="6"/>
        <end position="115"/>
    </location>
</feature>
<dbReference type="PANTHER" id="PTHR43162:SF1">
    <property type="entry name" value="PRESTALK A DIFFERENTIATION PROTEIN A"/>
    <property type="match status" value="1"/>
</dbReference>
<accession>A0ABY4HY08</accession>
<dbReference type="Gene3D" id="3.40.50.720">
    <property type="entry name" value="NAD(P)-binding Rossmann-like Domain"/>
    <property type="match status" value="1"/>
</dbReference>
<feature type="compositionally biased region" description="Basic residues" evidence="1">
    <location>
        <begin position="296"/>
        <end position="307"/>
    </location>
</feature>
<dbReference type="Gene3D" id="3.90.25.10">
    <property type="entry name" value="UDP-galactose 4-epimerase, domain 1"/>
    <property type="match status" value="1"/>
</dbReference>
<feature type="region of interest" description="Disordered" evidence="1">
    <location>
        <begin position="284"/>
        <end position="307"/>
    </location>
</feature>
<evidence type="ECO:0000259" key="3">
    <source>
        <dbReference type="Pfam" id="PF13460"/>
    </source>
</evidence>
<feature type="domain" description="NmrA-like" evidence="2">
    <location>
        <begin position="139"/>
        <end position="253"/>
    </location>
</feature>
<organism evidence="4 5">
    <name type="scientific">Chitinophaga filiformis</name>
    <name type="common">Myxococcus filiformis</name>
    <name type="synonym">Flexibacter filiformis</name>
    <dbReference type="NCBI Taxonomy" id="104663"/>
    <lineage>
        <taxon>Bacteria</taxon>
        <taxon>Pseudomonadati</taxon>
        <taxon>Bacteroidota</taxon>
        <taxon>Chitinophagia</taxon>
        <taxon>Chitinophagales</taxon>
        <taxon>Chitinophagaceae</taxon>
        <taxon>Chitinophaga</taxon>
    </lineage>
</organism>
<dbReference type="Pfam" id="PF05368">
    <property type="entry name" value="NmrA"/>
    <property type="match status" value="1"/>
</dbReference>
<evidence type="ECO:0000256" key="1">
    <source>
        <dbReference type="SAM" id="MobiDB-lite"/>
    </source>
</evidence>
<dbReference type="Pfam" id="PF13460">
    <property type="entry name" value="NAD_binding_10"/>
    <property type="match status" value="1"/>
</dbReference>
<dbReference type="InterPro" id="IPR036291">
    <property type="entry name" value="NAD(P)-bd_dom_sf"/>
</dbReference>
<protein>
    <submittedName>
        <fullName evidence="4">NAD(P)H-binding protein</fullName>
    </submittedName>
</protein>
<dbReference type="SUPFAM" id="SSF51735">
    <property type="entry name" value="NAD(P)-binding Rossmann-fold domains"/>
    <property type="match status" value="1"/>
</dbReference>
<dbReference type="EMBL" id="CP095855">
    <property type="protein sequence ID" value="UPK68692.1"/>
    <property type="molecule type" value="Genomic_DNA"/>
</dbReference>
<evidence type="ECO:0000259" key="2">
    <source>
        <dbReference type="Pfam" id="PF05368"/>
    </source>
</evidence>
<evidence type="ECO:0000313" key="5">
    <source>
        <dbReference type="Proteomes" id="UP000830198"/>
    </source>
</evidence>
<dbReference type="InterPro" id="IPR051604">
    <property type="entry name" value="Ergot_Alk_Oxidoreductase"/>
</dbReference>
<reference evidence="4 5" key="1">
    <citation type="submission" date="2022-04" db="EMBL/GenBank/DDBJ databases">
        <title>The arsenic-methylating capacity of Chitinophaga filiformis YT5 during chitin decomposition.</title>
        <authorList>
            <person name="Chen G."/>
            <person name="Liang Y."/>
        </authorList>
    </citation>
    <scope>NUCLEOTIDE SEQUENCE [LARGE SCALE GENOMIC DNA]</scope>
    <source>
        <strain evidence="4 5">YT5</strain>
    </source>
</reference>
<name>A0ABY4HY08_CHIFI</name>
<dbReference type="InterPro" id="IPR016040">
    <property type="entry name" value="NAD(P)-bd_dom"/>
</dbReference>
<gene>
    <name evidence="4" type="ORF">MYF79_27405</name>
</gene>
<dbReference type="PANTHER" id="PTHR43162">
    <property type="match status" value="1"/>
</dbReference>
<dbReference type="Proteomes" id="UP000830198">
    <property type="component" value="Chromosome"/>
</dbReference>
<sequence>MHVILGASGQVGSAIVTQLIEKGESVKGVVRDEKKAGKLEKTGAAVAVADVSDLPALVAAFQDGSTLFALTPESGHERNVIGETKDILENYRKALASSPIKKVVGLSSIGAQYETGTGNLVMSYLLEHAFTGMPLKQLFVRPAYYFSNWMMYLGTVIDNGTLPTFFPPELSIPMVSPEEVATFVANVIQKEEEDGKIFELTGPAAYSSNDVAKAFSDALGKEVKAVQIPKEQWESTLREIGFSPDAIRNFIEMTDAVISGKAMPEKKNTVQVKLKTTLKDYIQQHVPAEESTTTKSKAKSKRTKSKV</sequence>
<dbReference type="RefSeq" id="WP_247811062.1">
    <property type="nucleotide sequence ID" value="NZ_CP095855.1"/>
</dbReference>
<proteinExistence type="predicted"/>
<evidence type="ECO:0000313" key="4">
    <source>
        <dbReference type="EMBL" id="UPK68692.1"/>
    </source>
</evidence>